<dbReference type="EMBL" id="JAAAHY010000103">
    <property type="protein sequence ID" value="KAF9967086.1"/>
    <property type="molecule type" value="Genomic_DNA"/>
</dbReference>
<protein>
    <submittedName>
        <fullName evidence="1">Uncharacterized protein</fullName>
    </submittedName>
</protein>
<name>A0A9P6M5Y8_MORAP</name>
<dbReference type="OrthoDB" id="5599902at2759"/>
<evidence type="ECO:0000313" key="1">
    <source>
        <dbReference type="EMBL" id="KAF9967086.1"/>
    </source>
</evidence>
<organism evidence="1 2">
    <name type="scientific">Mortierella alpina</name>
    <name type="common">Oleaginous fungus</name>
    <name type="synonym">Mortierella renispora</name>
    <dbReference type="NCBI Taxonomy" id="64518"/>
    <lineage>
        <taxon>Eukaryota</taxon>
        <taxon>Fungi</taxon>
        <taxon>Fungi incertae sedis</taxon>
        <taxon>Mucoromycota</taxon>
        <taxon>Mortierellomycotina</taxon>
        <taxon>Mortierellomycetes</taxon>
        <taxon>Mortierellales</taxon>
        <taxon>Mortierellaceae</taxon>
        <taxon>Mortierella</taxon>
    </lineage>
</organism>
<dbReference type="AlphaFoldDB" id="A0A9P6M5Y8"/>
<gene>
    <name evidence="1" type="ORF">BGZ70_000183</name>
</gene>
<reference evidence="1" key="1">
    <citation type="journal article" date="2020" name="Fungal Divers.">
        <title>Resolving the Mortierellaceae phylogeny through synthesis of multi-gene phylogenetics and phylogenomics.</title>
        <authorList>
            <person name="Vandepol N."/>
            <person name="Liber J."/>
            <person name="Desiro A."/>
            <person name="Na H."/>
            <person name="Kennedy M."/>
            <person name="Barry K."/>
            <person name="Grigoriev I.V."/>
            <person name="Miller A.N."/>
            <person name="O'Donnell K."/>
            <person name="Stajich J.E."/>
            <person name="Bonito G."/>
        </authorList>
    </citation>
    <scope>NUCLEOTIDE SEQUENCE</scope>
    <source>
        <strain evidence="1">CK1249</strain>
    </source>
</reference>
<keyword evidence="2" id="KW-1185">Reference proteome</keyword>
<sequence length="361" mass="40213">MVMNRRPFHQFRSVAYSLRHSKQGMNELDIQECELASHRSESQGGFSTRSIIRHYNALSKTTDALRGVRHHGSAARKVEKRSVLAVPSTINSTTNGRRHATTNASLQFGLASTRTVSGAGQANGVLERASQEQKSTLSLLGASISPTPTSFLGAKSLRQDGHTSARPGNRQEEIYLSQARLLQWYMMGKQAAEHLANQERSAEAQFEMVGKLILEKQASLLNLKQRFAVEQELVYLETTLEAQRDQLLTIVQGVESFKSSYEAFASALDQEAKCLHIPAIDDSNLGSWMQQIQHCRRAIESSLKHSQKDQELLRGIACTMKSLCDVVEQEVQELKSCTALLNSIRDVESQEHSLLASSFER</sequence>
<accession>A0A9P6M5Y8</accession>
<evidence type="ECO:0000313" key="2">
    <source>
        <dbReference type="Proteomes" id="UP000738359"/>
    </source>
</evidence>
<dbReference type="Proteomes" id="UP000738359">
    <property type="component" value="Unassembled WGS sequence"/>
</dbReference>
<comment type="caution">
    <text evidence="1">The sequence shown here is derived from an EMBL/GenBank/DDBJ whole genome shotgun (WGS) entry which is preliminary data.</text>
</comment>
<proteinExistence type="predicted"/>